<proteinExistence type="predicted"/>
<name>A0ABN8XBR7_9GAMM</name>
<sequence length="65" mass="7863">MLCVLVSLPMTAVSWREFGYLLEIKEPGLMVVPIPAWWRFCRRAAYLPFHFFRTRERFRSTNQIK</sequence>
<reference evidence="1 2" key="1">
    <citation type="submission" date="2023-03" db="EMBL/GenBank/DDBJ databases">
        <authorList>
            <person name="Pearce D."/>
        </authorList>
    </citation>
    <scope>NUCLEOTIDE SEQUENCE [LARGE SCALE GENOMIC DNA]</scope>
    <source>
        <strain evidence="1">Msz</strain>
    </source>
</reference>
<keyword evidence="2" id="KW-1185">Reference proteome</keyword>
<accession>A0ABN8XBR7</accession>
<dbReference type="EMBL" id="OX458333">
    <property type="protein sequence ID" value="CAI8942436.1"/>
    <property type="molecule type" value="Genomic_DNA"/>
</dbReference>
<organism evidence="1 2">
    <name type="scientific">Methylocaldum szegediense</name>
    <dbReference type="NCBI Taxonomy" id="73780"/>
    <lineage>
        <taxon>Bacteria</taxon>
        <taxon>Pseudomonadati</taxon>
        <taxon>Pseudomonadota</taxon>
        <taxon>Gammaproteobacteria</taxon>
        <taxon>Methylococcales</taxon>
        <taxon>Methylococcaceae</taxon>
        <taxon>Methylocaldum</taxon>
    </lineage>
</organism>
<evidence type="ECO:0000313" key="2">
    <source>
        <dbReference type="Proteomes" id="UP001162030"/>
    </source>
</evidence>
<protein>
    <submittedName>
        <fullName evidence="1">Uncharacterized protein</fullName>
    </submittedName>
</protein>
<evidence type="ECO:0000313" key="1">
    <source>
        <dbReference type="EMBL" id="CAI8942436.1"/>
    </source>
</evidence>
<dbReference type="Proteomes" id="UP001162030">
    <property type="component" value="Chromosome"/>
</dbReference>
<gene>
    <name evidence="1" type="ORF">MSZNOR_4271</name>
</gene>